<evidence type="ECO:0000313" key="2">
    <source>
        <dbReference type="Proteomes" id="UP000809621"/>
    </source>
</evidence>
<dbReference type="Pfam" id="PF11173">
    <property type="entry name" value="DUF2960"/>
    <property type="match status" value="1"/>
</dbReference>
<accession>A0ABS2HIY8</accession>
<organism evidence="1 2">
    <name type="scientific">Vibrio ulleungensis</name>
    <dbReference type="NCBI Taxonomy" id="2807619"/>
    <lineage>
        <taxon>Bacteria</taxon>
        <taxon>Pseudomonadati</taxon>
        <taxon>Pseudomonadota</taxon>
        <taxon>Gammaproteobacteria</taxon>
        <taxon>Vibrionales</taxon>
        <taxon>Vibrionaceae</taxon>
        <taxon>Vibrio</taxon>
    </lineage>
</organism>
<sequence length="89" mass="10417">MARIIEYVYKKESKELLFSYQQFHSIHEAVAKEEGIDITDYLKMEKQLEAVADTKAVRDYRDTHFRKLGFGTIRLKPKANQPLGKKNQA</sequence>
<evidence type="ECO:0000313" key="1">
    <source>
        <dbReference type="EMBL" id="MBM7035817.1"/>
    </source>
</evidence>
<protein>
    <submittedName>
        <fullName evidence="1">DUF2960 family protein</fullName>
    </submittedName>
</protein>
<dbReference type="EMBL" id="JAFEUM010000002">
    <property type="protein sequence ID" value="MBM7035817.1"/>
    <property type="molecule type" value="Genomic_DNA"/>
</dbReference>
<comment type="caution">
    <text evidence="1">The sequence shown here is derived from an EMBL/GenBank/DDBJ whole genome shotgun (WGS) entry which is preliminary data.</text>
</comment>
<dbReference type="InterPro" id="IPR021343">
    <property type="entry name" value="DUF2960"/>
</dbReference>
<reference evidence="1 2" key="1">
    <citation type="submission" date="2021-02" db="EMBL/GenBank/DDBJ databases">
        <authorList>
            <person name="Park J.-S."/>
        </authorList>
    </citation>
    <scope>NUCLEOTIDE SEQUENCE [LARGE SCALE GENOMIC DNA]</scope>
    <source>
        <strain evidence="1 2">188UL20-2</strain>
    </source>
</reference>
<proteinExistence type="predicted"/>
<name>A0ABS2HIY8_9VIBR</name>
<gene>
    <name evidence="1" type="ORF">JQC93_05290</name>
</gene>
<dbReference type="Proteomes" id="UP000809621">
    <property type="component" value="Unassembled WGS sequence"/>
</dbReference>
<dbReference type="RefSeq" id="WP_205157448.1">
    <property type="nucleotide sequence ID" value="NZ_JAFEUM010000002.1"/>
</dbReference>
<keyword evidence="2" id="KW-1185">Reference proteome</keyword>